<dbReference type="SUPFAM" id="SSF52980">
    <property type="entry name" value="Restriction endonuclease-like"/>
    <property type="match status" value="1"/>
</dbReference>
<evidence type="ECO:0000313" key="2">
    <source>
        <dbReference type="EMBL" id="ROQ20165.1"/>
    </source>
</evidence>
<feature type="region of interest" description="Disordered" evidence="1">
    <location>
        <begin position="153"/>
        <end position="173"/>
    </location>
</feature>
<dbReference type="InterPro" id="IPR011335">
    <property type="entry name" value="Restrct_endonuc-II-like"/>
</dbReference>
<sequence length="1229" mass="139726">MVDLQSKLCRDVGQYLSAFKYKETVAIAAGLLTLPKLSANSIRCETLVHLAVAYSRGGKQPNRTTFKTVLNDLMGNTQVAMIEDPQEDVFVSNILTEHGDLRVFNALWEANDYFIQSLVDIISRYQLPGSLQKIKESCISLLKLSEEVASRSGLSRNSSEDSRDKENINVPRSDEYGSLSKRVTFTRDEMTNLGVTAESIEPFIISNEEMFDLKQSTVGNSILERKPIVEIDGSYILSIPSAVGISVRHYFISGCKVNGSLGTFSQLLANHQAKQLTDEILREFKGKFESINPDLSTIENMPSMHSLLLKDDSGNYLHAVILHDEINEIIDNGMSSYHTPSEDNVVALSKFFHDIAEYCKSQDNFVSGLSLTTHGGLGRGYNFGLEKWPDDWGFSALSLNDLFLISNSKSKPLEEFFQCINQKQWMENEGVKLHNVNGDFNYFGFWREADFKCVPDEIPVSESGFISLYTDFVFSLRRDLRIEGDRHSVKYIDGTWKRVERLTRDSFYVGMKNKPIYASVDDLINGFLNGLVESEFVNLWFGADFSYETSDRPTIYEWWSGFIGAAEEALSYISSRVSFEDRHSLQIIIDFSGLVSRDQIDLESKDERGANIYWSGDVCRIQIEPNFMANFAQVENTGEKLVLNLILCSLEKFLAEKGNDINEHMDDAIDYVLGDSAVRLVHIFVSYDSADFLLNAVSRKPQFVDRRRTTFELIRISKFLKLSNQEIEGKRNCGSVLNRIVDEIWLRIKSILSQVNRISILNETASLINSIEQDRGQWKRTARAVFAIYSKHDDVIRVARERESDRSLASLCLRSLMEMSLSECPDESGLPVDEGIIGDLLSLTSILVNTASDSDAIHWGLVAPKLIFNMNGTYFMPTEVMEEMLLPYFSGHFRGQFVEAIDDYEELYNAKIVEKAGVKKGVFGEDFDNALLAEYGLLAHHIVECWAEIIDLHVETSQPVITTSLEDLVSRIVTNRNLEADSVRRFFQAFTLYPRNEWSVPPEGFSFRDIAPWKFKRRLSCLVKPVLQLNDDEIFLSLSLIRLGVAYFLDRAKEGEFNTEFFNSTVMRSYVGSMIEQRGSDFTELVASKLGNEGWHVKKEVLMTTVGASQELGDIDVLAIKDGVMLIFECKKLQMAKTISEIADVCNRFRGEEKDELRKHLNRVSWSTDNLDDLLQRINYREEVLSVRNALLTSTEMPMKYKRDLPIASEDVISFRELEDWLSTVELRG</sequence>
<comment type="caution">
    <text evidence="2">The sequence shown here is derived from an EMBL/GenBank/DDBJ whole genome shotgun (WGS) entry which is preliminary data.</text>
</comment>
<evidence type="ECO:0000256" key="1">
    <source>
        <dbReference type="SAM" id="MobiDB-lite"/>
    </source>
</evidence>
<accession>A0A3N1NVE7</accession>
<feature type="compositionally biased region" description="Basic and acidic residues" evidence="1">
    <location>
        <begin position="158"/>
        <end position="173"/>
    </location>
</feature>
<dbReference type="Proteomes" id="UP000273643">
    <property type="component" value="Unassembled WGS sequence"/>
</dbReference>
<dbReference type="RefSeq" id="WP_123637381.1">
    <property type="nucleotide sequence ID" value="NZ_RJUK01000001.1"/>
</dbReference>
<proteinExistence type="predicted"/>
<organism evidence="2 3">
    <name type="scientific">Marinimicrobium koreense</name>
    <dbReference type="NCBI Taxonomy" id="306545"/>
    <lineage>
        <taxon>Bacteria</taxon>
        <taxon>Pseudomonadati</taxon>
        <taxon>Pseudomonadota</taxon>
        <taxon>Gammaproteobacteria</taxon>
        <taxon>Cellvibrionales</taxon>
        <taxon>Cellvibrionaceae</taxon>
        <taxon>Marinimicrobium</taxon>
    </lineage>
</organism>
<dbReference type="OrthoDB" id="7591888at2"/>
<dbReference type="AlphaFoldDB" id="A0A3N1NVE7"/>
<keyword evidence="3" id="KW-1185">Reference proteome</keyword>
<gene>
    <name evidence="2" type="ORF">EDC38_0764</name>
</gene>
<evidence type="ECO:0000313" key="3">
    <source>
        <dbReference type="Proteomes" id="UP000273643"/>
    </source>
</evidence>
<dbReference type="EMBL" id="RJUK01000001">
    <property type="protein sequence ID" value="ROQ20165.1"/>
    <property type="molecule type" value="Genomic_DNA"/>
</dbReference>
<protein>
    <recommendedName>
        <fullName evidence="4">Nuclease-like protein</fullName>
    </recommendedName>
</protein>
<name>A0A3N1NVE7_9GAMM</name>
<reference evidence="2 3" key="1">
    <citation type="submission" date="2018-11" db="EMBL/GenBank/DDBJ databases">
        <title>Genomic Encyclopedia of Type Strains, Phase IV (KMG-IV): sequencing the most valuable type-strain genomes for metagenomic binning, comparative biology and taxonomic classification.</title>
        <authorList>
            <person name="Goeker M."/>
        </authorList>
    </citation>
    <scope>NUCLEOTIDE SEQUENCE [LARGE SCALE GENOMIC DNA]</scope>
    <source>
        <strain evidence="2 3">DSM 16974</strain>
    </source>
</reference>
<evidence type="ECO:0008006" key="4">
    <source>
        <dbReference type="Google" id="ProtNLM"/>
    </source>
</evidence>